<dbReference type="CDD" id="cd00995">
    <property type="entry name" value="PBP2_NikA_DppA_OppA_like"/>
    <property type="match status" value="1"/>
</dbReference>
<dbReference type="InterPro" id="IPR000914">
    <property type="entry name" value="SBP_5_dom"/>
</dbReference>
<dbReference type="PANTHER" id="PTHR30290:SF9">
    <property type="entry name" value="OLIGOPEPTIDE-BINDING PROTEIN APPA"/>
    <property type="match status" value="1"/>
</dbReference>
<accession>A0A2X0U0T5</accession>
<dbReference type="Proteomes" id="UP000250192">
    <property type="component" value="Unassembled WGS sequence"/>
</dbReference>
<dbReference type="PIRSF" id="PIRSF002741">
    <property type="entry name" value="MppA"/>
    <property type="match status" value="1"/>
</dbReference>
<dbReference type="EMBL" id="UAPR01000001">
    <property type="protein sequence ID" value="SPT54816.1"/>
    <property type="molecule type" value="Genomic_DNA"/>
</dbReference>
<dbReference type="Gene3D" id="3.10.105.10">
    <property type="entry name" value="Dipeptide-binding Protein, Domain 3"/>
    <property type="match status" value="1"/>
</dbReference>
<dbReference type="PANTHER" id="PTHR30290">
    <property type="entry name" value="PERIPLASMIC BINDING COMPONENT OF ABC TRANSPORTER"/>
    <property type="match status" value="1"/>
</dbReference>
<keyword evidence="7" id="KW-1185">Reference proteome</keyword>
<name>A0A2X0U0T5_9ACTO</name>
<proteinExistence type="inferred from homology"/>
<evidence type="ECO:0000313" key="6">
    <source>
        <dbReference type="EMBL" id="SPT54816.1"/>
    </source>
</evidence>
<evidence type="ECO:0000313" key="7">
    <source>
        <dbReference type="Proteomes" id="UP000250192"/>
    </source>
</evidence>
<feature type="domain" description="Solute-binding protein family 5" evidence="5">
    <location>
        <begin position="85"/>
        <end position="449"/>
    </location>
</feature>
<keyword evidence="3 4" id="KW-0732">Signal</keyword>
<dbReference type="InterPro" id="IPR039424">
    <property type="entry name" value="SBP_5"/>
</dbReference>
<dbReference type="RefSeq" id="WP_111822943.1">
    <property type="nucleotide sequence ID" value="NZ_CBDERX010000072.1"/>
</dbReference>
<evidence type="ECO:0000256" key="3">
    <source>
        <dbReference type="ARBA" id="ARBA00022729"/>
    </source>
</evidence>
<evidence type="ECO:0000256" key="2">
    <source>
        <dbReference type="ARBA" id="ARBA00022448"/>
    </source>
</evidence>
<evidence type="ECO:0000259" key="5">
    <source>
        <dbReference type="Pfam" id="PF00496"/>
    </source>
</evidence>
<organism evidence="6 7">
    <name type="scientific">Schaalia odontolytica</name>
    <dbReference type="NCBI Taxonomy" id="1660"/>
    <lineage>
        <taxon>Bacteria</taxon>
        <taxon>Bacillati</taxon>
        <taxon>Actinomycetota</taxon>
        <taxon>Actinomycetes</taxon>
        <taxon>Actinomycetales</taxon>
        <taxon>Actinomycetaceae</taxon>
        <taxon>Schaalia</taxon>
    </lineage>
</organism>
<dbReference type="GO" id="GO:0015833">
    <property type="term" value="P:peptide transport"/>
    <property type="evidence" value="ECO:0007669"/>
    <property type="project" value="TreeGrafter"/>
</dbReference>
<dbReference type="AlphaFoldDB" id="A0A2X0U0T5"/>
<dbReference type="Pfam" id="PF00496">
    <property type="entry name" value="SBP_bac_5"/>
    <property type="match status" value="1"/>
</dbReference>
<comment type="similarity">
    <text evidence="1">Belongs to the bacterial solute-binding protein 5 family.</text>
</comment>
<dbReference type="InterPro" id="IPR030678">
    <property type="entry name" value="Peptide/Ni-bd"/>
</dbReference>
<dbReference type="GeneID" id="93757400"/>
<keyword evidence="2" id="KW-0813">Transport</keyword>
<dbReference type="SUPFAM" id="SSF53850">
    <property type="entry name" value="Periplasmic binding protein-like II"/>
    <property type="match status" value="1"/>
</dbReference>
<dbReference type="GO" id="GO:1904680">
    <property type="term" value="F:peptide transmembrane transporter activity"/>
    <property type="evidence" value="ECO:0007669"/>
    <property type="project" value="TreeGrafter"/>
</dbReference>
<evidence type="ECO:0000256" key="4">
    <source>
        <dbReference type="SAM" id="SignalP"/>
    </source>
</evidence>
<dbReference type="OrthoDB" id="7888869at2"/>
<gene>
    <name evidence="6" type="primary">gsiB_2</name>
    <name evidence="6" type="ORF">NCTC9935_00364</name>
</gene>
<feature type="chain" id="PRO_5016030569" evidence="4">
    <location>
        <begin position="28"/>
        <end position="529"/>
    </location>
</feature>
<feature type="signal peptide" evidence="4">
    <location>
        <begin position="1"/>
        <end position="27"/>
    </location>
</feature>
<dbReference type="GO" id="GO:0043190">
    <property type="term" value="C:ATP-binding cassette (ABC) transporter complex"/>
    <property type="evidence" value="ECO:0007669"/>
    <property type="project" value="InterPro"/>
</dbReference>
<dbReference type="GO" id="GO:0042597">
    <property type="term" value="C:periplasmic space"/>
    <property type="evidence" value="ECO:0007669"/>
    <property type="project" value="UniProtKB-ARBA"/>
</dbReference>
<dbReference type="Gene3D" id="3.40.190.10">
    <property type="entry name" value="Periplasmic binding protein-like II"/>
    <property type="match status" value="1"/>
</dbReference>
<evidence type="ECO:0000256" key="1">
    <source>
        <dbReference type="ARBA" id="ARBA00005695"/>
    </source>
</evidence>
<sequence length="529" mass="55891">MHIARIPRTAATLASVAAMMCATLASCAPSAGGAAKSASREGTIAVGLPGSLSTLDTAHETGIINYYVAQVVSEGLLAVGKDGQLIPAIASAYHTDDAQTWVFDIRPDALFQDGNPVTIDDVLFSIDIAKDPDKSPSSAVYWPAGVQAEQSGDNQITITLPAPAVNFGWTVTANGGLWITEKSFYEAAASYGSSADLIMGTGPYKAVSFQPDSKAVFEKSGTWWGGDTPAQTIEFDFFSDENARFLAQKNGTIDVATQLPIDQVSQFQGIGGVSVLTESDRSYVGLTFDQNVEPFDDIHVRKAVAHAVDRSTIVSSILKGQATAAMGIEPPDQLGSEIGELAAADTQAGLPIDSFDLDAARAELAQSKVPGGFDAELTYPSSIPDLGSAALAIADNLKQIGINLTVTSKPIEEWISEVGSGTYGLSYMSYTSTTGDPGEVAGWLLGPDNPARYDNAQVHGLIASQAAQTDPSKRVADIVEAERIAQENTIYSPLWWGKTSTAFSSRVTPTEYTPYFFMTPWASSLELAK</sequence>
<dbReference type="PROSITE" id="PS51257">
    <property type="entry name" value="PROKAR_LIPOPROTEIN"/>
    <property type="match status" value="1"/>
</dbReference>
<reference evidence="6 7" key="1">
    <citation type="submission" date="2018-06" db="EMBL/GenBank/DDBJ databases">
        <authorList>
            <consortium name="Pathogen Informatics"/>
            <person name="Doyle S."/>
        </authorList>
    </citation>
    <scope>NUCLEOTIDE SEQUENCE [LARGE SCALE GENOMIC DNA]</scope>
    <source>
        <strain evidence="6 7">NCTC9935</strain>
    </source>
</reference>
<protein>
    <submittedName>
        <fullName evidence="6">Glutathione-binding protein gsiB</fullName>
    </submittedName>
</protein>